<dbReference type="PANTHER" id="PTHR43115">
    <property type="entry name" value="DEHYDROGENASE/REDUCTASE SDR FAMILY MEMBER 11"/>
    <property type="match status" value="1"/>
</dbReference>
<accession>A0A512JRN0</accession>
<dbReference type="Proteomes" id="UP000321750">
    <property type="component" value="Unassembled WGS sequence"/>
</dbReference>
<dbReference type="SUPFAM" id="SSF51735">
    <property type="entry name" value="NAD(P)-binding Rossmann-fold domains"/>
    <property type="match status" value="1"/>
</dbReference>
<comment type="similarity">
    <text evidence="1 3">Belongs to the short-chain dehydrogenases/reductases (SDR) family.</text>
</comment>
<evidence type="ECO:0000256" key="1">
    <source>
        <dbReference type="ARBA" id="ARBA00006484"/>
    </source>
</evidence>
<evidence type="ECO:0000256" key="2">
    <source>
        <dbReference type="ARBA" id="ARBA00023002"/>
    </source>
</evidence>
<dbReference type="Pfam" id="PF00106">
    <property type="entry name" value="adh_short"/>
    <property type="match status" value="1"/>
</dbReference>
<sequence length="256" mass="27214">MKEVRKGTDMSENTTGKVVLILGGAGGIGSATARDLASKGARVAIADIDEEQMVAVTAGIFRSNGSAQRYYVDVTNKDLVRDVVDRVVADFGKIDVLINAAGIMLIRPLTEINTCEWETTIDLNLKGTLWGVAAVLPVFQKQCSGHIINLGSIHGLKVFSPGGAVHSASKYAIRAFSEGLRAELAETSIRVTTVTPGAVDTGIQNKTTGTDSERMLEIYKKAIPASAVSRAITFAIEQPAAVDINEIVIRPTAQFI</sequence>
<evidence type="ECO:0000313" key="5">
    <source>
        <dbReference type="Proteomes" id="UP000321750"/>
    </source>
</evidence>
<reference evidence="4 5" key="1">
    <citation type="submission" date="2019-07" db="EMBL/GenBank/DDBJ databases">
        <title>Whole genome shotgun sequence of Methylobacterium gnaphalii NBRC 107716.</title>
        <authorList>
            <person name="Hosoyama A."/>
            <person name="Uohara A."/>
            <person name="Ohji S."/>
            <person name="Ichikawa N."/>
        </authorList>
    </citation>
    <scope>NUCLEOTIDE SEQUENCE [LARGE SCALE GENOMIC DNA]</scope>
    <source>
        <strain evidence="4 5">NBRC 107716</strain>
    </source>
</reference>
<keyword evidence="5" id="KW-1185">Reference proteome</keyword>
<comment type="caution">
    <text evidence="4">The sequence shown here is derived from an EMBL/GenBank/DDBJ whole genome shotgun (WGS) entry which is preliminary data.</text>
</comment>
<dbReference type="Gene3D" id="3.40.50.720">
    <property type="entry name" value="NAD(P)-binding Rossmann-like Domain"/>
    <property type="match status" value="1"/>
</dbReference>
<proteinExistence type="inferred from homology"/>
<organism evidence="4 5">
    <name type="scientific">Methylobacterium gnaphalii</name>
    <dbReference type="NCBI Taxonomy" id="1010610"/>
    <lineage>
        <taxon>Bacteria</taxon>
        <taxon>Pseudomonadati</taxon>
        <taxon>Pseudomonadota</taxon>
        <taxon>Alphaproteobacteria</taxon>
        <taxon>Hyphomicrobiales</taxon>
        <taxon>Methylobacteriaceae</taxon>
        <taxon>Methylobacterium</taxon>
    </lineage>
</organism>
<evidence type="ECO:0000313" key="4">
    <source>
        <dbReference type="EMBL" id="GEP12599.1"/>
    </source>
</evidence>
<name>A0A512JRN0_9HYPH</name>
<dbReference type="GO" id="GO:0016616">
    <property type="term" value="F:oxidoreductase activity, acting on the CH-OH group of donors, NAD or NADP as acceptor"/>
    <property type="evidence" value="ECO:0007669"/>
    <property type="project" value="UniProtKB-ARBA"/>
</dbReference>
<dbReference type="InterPro" id="IPR036291">
    <property type="entry name" value="NAD(P)-bd_dom_sf"/>
</dbReference>
<dbReference type="AlphaFoldDB" id="A0A512JRN0"/>
<dbReference type="InterPro" id="IPR002347">
    <property type="entry name" value="SDR_fam"/>
</dbReference>
<evidence type="ECO:0000256" key="3">
    <source>
        <dbReference type="RuleBase" id="RU000363"/>
    </source>
</evidence>
<dbReference type="PRINTS" id="PR00081">
    <property type="entry name" value="GDHRDH"/>
</dbReference>
<gene>
    <name evidence="4" type="ORF">MGN01_44440</name>
</gene>
<protein>
    <submittedName>
        <fullName evidence="4">Oxidoreductase</fullName>
    </submittedName>
</protein>
<dbReference type="PRINTS" id="PR00080">
    <property type="entry name" value="SDRFAMILY"/>
</dbReference>
<keyword evidence="2" id="KW-0560">Oxidoreductase</keyword>
<dbReference type="EMBL" id="BJZV01000051">
    <property type="protein sequence ID" value="GEP12599.1"/>
    <property type="molecule type" value="Genomic_DNA"/>
</dbReference>
<dbReference type="PANTHER" id="PTHR43115:SF4">
    <property type="entry name" value="DEHYDROGENASE_REDUCTASE SDR FAMILY MEMBER 11"/>
    <property type="match status" value="1"/>
</dbReference>
<dbReference type="FunFam" id="3.40.50.720:FF:000047">
    <property type="entry name" value="NADP-dependent L-serine/L-allo-threonine dehydrogenase"/>
    <property type="match status" value="1"/>
</dbReference>